<dbReference type="Gene3D" id="3.30.465.10">
    <property type="match status" value="2"/>
</dbReference>
<keyword evidence="2" id="KW-0560">Oxidoreductase</keyword>
<gene>
    <name evidence="4" type="ORF">MVEG_11772</name>
</gene>
<dbReference type="InterPro" id="IPR016166">
    <property type="entry name" value="FAD-bd_PCMH"/>
</dbReference>
<dbReference type="AlphaFoldDB" id="A0A086TJK6"/>
<dbReference type="SUPFAM" id="SSF56176">
    <property type="entry name" value="FAD-binding/transporter-associated domain-like"/>
    <property type="match status" value="1"/>
</dbReference>
<dbReference type="Pfam" id="PF08031">
    <property type="entry name" value="BBE"/>
    <property type="match status" value="1"/>
</dbReference>
<dbReference type="GO" id="GO:0071949">
    <property type="term" value="F:FAD binding"/>
    <property type="evidence" value="ECO:0007669"/>
    <property type="project" value="InterPro"/>
</dbReference>
<evidence type="ECO:0000256" key="2">
    <source>
        <dbReference type="ARBA" id="ARBA00023002"/>
    </source>
</evidence>
<keyword evidence="5" id="KW-1185">Reference proteome</keyword>
<protein>
    <recommendedName>
        <fullName evidence="3">FAD-binding PCMH-type domain-containing protein</fullName>
    </recommendedName>
</protein>
<accession>A0A086TJK6</accession>
<dbReference type="InterPro" id="IPR006094">
    <property type="entry name" value="Oxid_FAD_bind_N"/>
</dbReference>
<name>A0A086TJK6_9FUNG</name>
<comment type="similarity">
    <text evidence="1">Belongs to the oxygen-dependent FAD-linked oxidoreductase family.</text>
</comment>
<evidence type="ECO:0000313" key="4">
    <source>
        <dbReference type="EMBL" id="KFH62133.1"/>
    </source>
</evidence>
<feature type="domain" description="FAD-binding PCMH-type" evidence="3">
    <location>
        <begin position="118"/>
        <end position="302"/>
    </location>
</feature>
<reference evidence="4 5" key="1">
    <citation type="submission" date="2011-02" db="EMBL/GenBank/DDBJ databases">
        <title>The Genome Sequence of Mortierella verticillata NRRL 6337.</title>
        <authorList>
            <consortium name="The Broad Institute Genome Sequencing Platform"/>
            <person name="Russ C."/>
            <person name="Cuomo C."/>
            <person name="Burger G."/>
            <person name="Gray M.W."/>
            <person name="Holland P.W.H."/>
            <person name="King N."/>
            <person name="Lang F.B.F."/>
            <person name="Roger A.J."/>
            <person name="Ruiz-Trillo I."/>
            <person name="Young S.K."/>
            <person name="Zeng Q."/>
            <person name="Gargeya S."/>
            <person name="Alvarado L."/>
            <person name="Berlin A."/>
            <person name="Chapman S.B."/>
            <person name="Chen Z."/>
            <person name="Freedman E."/>
            <person name="Gellesch M."/>
            <person name="Goldberg J."/>
            <person name="Griggs A."/>
            <person name="Gujja S."/>
            <person name="Heilman E."/>
            <person name="Heiman D."/>
            <person name="Howarth C."/>
            <person name="Mehta T."/>
            <person name="Neiman D."/>
            <person name="Pearson M."/>
            <person name="Roberts A."/>
            <person name="Saif S."/>
            <person name="Shea T."/>
            <person name="Shenoy N."/>
            <person name="Sisk P."/>
            <person name="Stolte C."/>
            <person name="Sykes S."/>
            <person name="White J."/>
            <person name="Yandava C."/>
            <person name="Haas B."/>
            <person name="Nusbaum C."/>
            <person name="Birren B."/>
        </authorList>
    </citation>
    <scope>NUCLEOTIDE SEQUENCE [LARGE SCALE GENOMIC DNA]</scope>
    <source>
        <strain evidence="4 5">NRRL 6337</strain>
    </source>
</reference>
<evidence type="ECO:0000256" key="1">
    <source>
        <dbReference type="ARBA" id="ARBA00005466"/>
    </source>
</evidence>
<dbReference type="InterPro" id="IPR012951">
    <property type="entry name" value="BBE"/>
</dbReference>
<dbReference type="PROSITE" id="PS51387">
    <property type="entry name" value="FAD_PCMH"/>
    <property type="match status" value="1"/>
</dbReference>
<sequence>MASRSHLKDGCTPPVDVSNTLPGLGCRCLPNQPCWPSADTWQTFSASVGNRLIATTPPARACHNPFYDFAKCWEIQRGYSEDTWRQLQPGAMTYTNWETYKGEGCLGTSNFLNPPCHQGAVPLFTVNASNVADIQETVRFAANHNLRLVIKNTGHDLLGRSTAPNSLSLWVHYRKKMEVVDAFVPEGAPQGTEGEPAVVIESGVQFGELYKLLDEHNRTVVGGSSPTVGAAGGYCTGGGNGVLSKRYGLCVDNVLQYKVVTADAELRVANAYQNQDLFWALRGGGPGTFGVVVEAVMRTHPPLKNIIKVHVTIVSLFGTAMDKIMREFLARHNQWGKEGWSGYAFNIHKIVHILKFNYYLPDGDLAQSQATIEDFVRYARSFLGVIILQSSVESLPSYLDAVPTFLDMPIKQIGINFIIGSRMAPQTMFESPTGIDALATAIKEAQQDVEDIKALAGIVMVFVAGGQVSKGNSQDTSVQPAWRSALLLPSVGLMWNDDVSYKDQQEIQRALTKAVGRLRAITPGSGAYVNEADPNEPDWQDSFFGANYPRLRQIKHKYDPQGLFICRKCVGSEDWDDDLMCPRLQSP</sequence>
<evidence type="ECO:0000259" key="3">
    <source>
        <dbReference type="PROSITE" id="PS51387"/>
    </source>
</evidence>
<dbReference type="InterPro" id="IPR050432">
    <property type="entry name" value="FAD-linked_Oxidoreductases_BP"/>
</dbReference>
<evidence type="ECO:0000313" key="5">
    <source>
        <dbReference type="Proteomes" id="UP000243308"/>
    </source>
</evidence>
<dbReference type="Proteomes" id="UP000243308">
    <property type="component" value="Unassembled WGS sequence"/>
</dbReference>
<dbReference type="InterPro" id="IPR036318">
    <property type="entry name" value="FAD-bd_PCMH-like_sf"/>
</dbReference>
<organism evidence="4 5">
    <name type="scientific">Podila verticillata NRRL 6337</name>
    <dbReference type="NCBI Taxonomy" id="1069443"/>
    <lineage>
        <taxon>Eukaryota</taxon>
        <taxon>Fungi</taxon>
        <taxon>Fungi incertae sedis</taxon>
        <taxon>Mucoromycota</taxon>
        <taxon>Mortierellomycotina</taxon>
        <taxon>Mortierellomycetes</taxon>
        <taxon>Mortierellales</taxon>
        <taxon>Mortierellaceae</taxon>
        <taxon>Podila</taxon>
    </lineage>
</organism>
<dbReference type="InterPro" id="IPR016169">
    <property type="entry name" value="FAD-bd_PCMH_sub2"/>
</dbReference>
<dbReference type="PANTHER" id="PTHR13878:SF91">
    <property type="entry name" value="FAD BINDING DOMAIN PROTEIN (AFU_ORTHOLOGUE AFUA_6G12070)-RELATED"/>
    <property type="match status" value="1"/>
</dbReference>
<proteinExistence type="inferred from homology"/>
<dbReference type="Pfam" id="PF01565">
    <property type="entry name" value="FAD_binding_4"/>
    <property type="match status" value="1"/>
</dbReference>
<dbReference type="EMBL" id="KN042433">
    <property type="protein sequence ID" value="KFH62133.1"/>
    <property type="molecule type" value="Genomic_DNA"/>
</dbReference>
<dbReference type="PANTHER" id="PTHR13878">
    <property type="entry name" value="GULONOLACTONE OXIDASE"/>
    <property type="match status" value="1"/>
</dbReference>
<dbReference type="OrthoDB" id="9983560at2759"/>
<dbReference type="GO" id="GO:0016491">
    <property type="term" value="F:oxidoreductase activity"/>
    <property type="evidence" value="ECO:0007669"/>
    <property type="project" value="UniProtKB-KW"/>
</dbReference>